<protein>
    <recommendedName>
        <fullName evidence="3">DUF551 domain-containing protein</fullName>
    </recommendedName>
</protein>
<organism evidence="1 2">
    <name type="scientific">Levilactobacillus zymae</name>
    <dbReference type="NCBI Taxonomy" id="267363"/>
    <lineage>
        <taxon>Bacteria</taxon>
        <taxon>Bacillati</taxon>
        <taxon>Bacillota</taxon>
        <taxon>Bacilli</taxon>
        <taxon>Lactobacillales</taxon>
        <taxon>Lactobacillaceae</taxon>
        <taxon>Levilactobacillus</taxon>
    </lineage>
</organism>
<gene>
    <name evidence="1" type="ORF">LZY01_00250</name>
</gene>
<reference evidence="1 2" key="1">
    <citation type="submission" date="2019-07" db="EMBL/GenBank/DDBJ databases">
        <title>Whole genome shotgun sequence of Lactobacillus zymae NBRC 107157.</title>
        <authorList>
            <person name="Hosoyama A."/>
            <person name="Uohara A."/>
            <person name="Ohji S."/>
            <person name="Ichikawa N."/>
        </authorList>
    </citation>
    <scope>NUCLEOTIDE SEQUENCE [LARGE SCALE GENOMIC DNA]</scope>
    <source>
        <strain evidence="1 2">NBRC 107157</strain>
    </source>
</reference>
<dbReference type="RefSeq" id="WP_057730993.1">
    <property type="nucleotide sequence ID" value="NZ_BJZK01000001.1"/>
</dbReference>
<evidence type="ECO:0008006" key="3">
    <source>
        <dbReference type="Google" id="ProtNLM"/>
    </source>
</evidence>
<dbReference type="Proteomes" id="UP000321794">
    <property type="component" value="Unassembled WGS sequence"/>
</dbReference>
<evidence type="ECO:0000313" key="1">
    <source>
        <dbReference type="EMBL" id="GEO70857.1"/>
    </source>
</evidence>
<proteinExistence type="predicted"/>
<sequence length="114" mass="13327">MVRETELKQLIDQIKHDKSKWRISRRGKNLMAMATLGIDADEILNEIYAGITWQDYVSGPEKDNHHPPIPGDIWIFGMILEATECYLKFQLKAHHIVFWISAHPAAYPLHYPFR</sequence>
<keyword evidence="2" id="KW-1185">Reference proteome</keyword>
<accession>A0ABQ0WWQ0</accession>
<evidence type="ECO:0000313" key="2">
    <source>
        <dbReference type="Proteomes" id="UP000321794"/>
    </source>
</evidence>
<name>A0ABQ0WWQ0_9LACO</name>
<dbReference type="EMBL" id="BJZK01000001">
    <property type="protein sequence ID" value="GEO70857.1"/>
    <property type="molecule type" value="Genomic_DNA"/>
</dbReference>
<comment type="caution">
    <text evidence="1">The sequence shown here is derived from an EMBL/GenBank/DDBJ whole genome shotgun (WGS) entry which is preliminary data.</text>
</comment>